<dbReference type="Proteomes" id="UP001477672">
    <property type="component" value="Unassembled WGS sequence"/>
</dbReference>
<dbReference type="EC" id="3.5.1.28" evidence="3"/>
<reference evidence="3 4" key="1">
    <citation type="submission" date="2024-03" db="EMBL/GenBank/DDBJ databases">
        <title>Human intestinal bacterial collection.</title>
        <authorList>
            <person name="Pauvert C."/>
            <person name="Hitch T.C.A."/>
            <person name="Clavel T."/>
        </authorList>
    </citation>
    <scope>NUCLEOTIDE SEQUENCE [LARGE SCALE GENOMIC DNA]</scope>
    <source>
        <strain evidence="3 4">CLA-JM-H11</strain>
    </source>
</reference>
<dbReference type="SUPFAM" id="SSF53187">
    <property type="entry name" value="Zn-dependent exopeptidases"/>
    <property type="match status" value="1"/>
</dbReference>
<dbReference type="PANTHER" id="PTHR30404">
    <property type="entry name" value="N-ACETYLMURAMOYL-L-ALANINE AMIDASE"/>
    <property type="match status" value="1"/>
</dbReference>
<dbReference type="SMART" id="SM00646">
    <property type="entry name" value="Ami_3"/>
    <property type="match status" value="1"/>
</dbReference>
<dbReference type="Gene3D" id="3.40.630.40">
    <property type="entry name" value="Zn-dependent exopeptidases"/>
    <property type="match status" value="1"/>
</dbReference>
<proteinExistence type="predicted"/>
<dbReference type="InterPro" id="IPR050695">
    <property type="entry name" value="N-acetylmuramoyl_amidase_3"/>
</dbReference>
<dbReference type="Pfam" id="PF01520">
    <property type="entry name" value="Amidase_3"/>
    <property type="match status" value="1"/>
</dbReference>
<dbReference type="PANTHER" id="PTHR30404:SF0">
    <property type="entry name" value="N-ACETYLMURAMOYL-L-ALANINE AMIDASE AMIC"/>
    <property type="match status" value="1"/>
</dbReference>
<evidence type="ECO:0000313" key="4">
    <source>
        <dbReference type="Proteomes" id="UP001477672"/>
    </source>
</evidence>
<protein>
    <submittedName>
        <fullName evidence="3">N-acetylmuramoyl-L-alanine amidase</fullName>
        <ecNumber evidence="3">3.5.1.28</ecNumber>
    </submittedName>
</protein>
<sequence>MIYGEAQDSDGHTQPVASYEFQTSPPYVVALDAGHGGSDVGAEGVIQEVELTERTVDDLFALLEQDPNYTPVRCRENGENATSGERALKAAEAKASLLLSIHGNSDPYSEDSYGFECYPQPPGRVHHESALSFAQAIASQFGEAGQRLRGENGVRYIYYQGSEETGYEKQVVEISDDSVHEEETFGLLEKASCPAVLAEQCFVTSPSDVSAWGSEAGCQAAAECYYRAICAFFGTTPIV</sequence>
<gene>
    <name evidence="3" type="ORF">WMO24_01690</name>
</gene>
<dbReference type="EMBL" id="JBBMFA010000039">
    <property type="protein sequence ID" value="MEQ2519155.1"/>
    <property type="molecule type" value="Genomic_DNA"/>
</dbReference>
<dbReference type="RefSeq" id="WP_349214442.1">
    <property type="nucleotide sequence ID" value="NZ_JBBMFA010000039.1"/>
</dbReference>
<dbReference type="CDD" id="cd02696">
    <property type="entry name" value="MurNAc-LAA"/>
    <property type="match status" value="1"/>
</dbReference>
<comment type="caution">
    <text evidence="3">The sequence shown here is derived from an EMBL/GenBank/DDBJ whole genome shotgun (WGS) entry which is preliminary data.</text>
</comment>
<evidence type="ECO:0000313" key="3">
    <source>
        <dbReference type="EMBL" id="MEQ2519155.1"/>
    </source>
</evidence>
<name>A0ABV1GBH2_9FIRM</name>
<accession>A0ABV1GBH2</accession>
<evidence type="ECO:0000256" key="1">
    <source>
        <dbReference type="ARBA" id="ARBA00022801"/>
    </source>
</evidence>
<keyword evidence="1 3" id="KW-0378">Hydrolase</keyword>
<keyword evidence="4" id="KW-1185">Reference proteome</keyword>
<dbReference type="InterPro" id="IPR002508">
    <property type="entry name" value="MurNAc-LAA_cat"/>
</dbReference>
<dbReference type="GO" id="GO:0008745">
    <property type="term" value="F:N-acetylmuramoyl-L-alanine amidase activity"/>
    <property type="evidence" value="ECO:0007669"/>
    <property type="project" value="UniProtKB-EC"/>
</dbReference>
<organism evidence="3 4">
    <name type="scientific">Ruthenibacterium intestinale</name>
    <dbReference type="NCBI Taxonomy" id="3133163"/>
    <lineage>
        <taxon>Bacteria</taxon>
        <taxon>Bacillati</taxon>
        <taxon>Bacillota</taxon>
        <taxon>Clostridia</taxon>
        <taxon>Eubacteriales</taxon>
        <taxon>Oscillospiraceae</taxon>
        <taxon>Ruthenibacterium</taxon>
    </lineage>
</organism>
<evidence type="ECO:0000259" key="2">
    <source>
        <dbReference type="SMART" id="SM00646"/>
    </source>
</evidence>
<feature type="domain" description="MurNAc-LAA" evidence="2">
    <location>
        <begin position="87"/>
        <end position="230"/>
    </location>
</feature>